<dbReference type="Proteomes" id="UP000627781">
    <property type="component" value="Unassembled WGS sequence"/>
</dbReference>
<dbReference type="SUPFAM" id="SSF53067">
    <property type="entry name" value="Actin-like ATPase domain"/>
    <property type="match status" value="1"/>
</dbReference>
<dbReference type="Pfam" id="PF01869">
    <property type="entry name" value="BcrAD_BadFG"/>
    <property type="match status" value="1"/>
</dbReference>
<sequence>MYYMGIDVGSTTCKVVIIDTVGKLVCSYIEKVYAEPLDVIKEILKKIDLDIFKIKKVGVTGSARILIAKCINSDIVKSEIIAHTYAAVKQFQNVGSIIEIGGQDSKFVKLENNMIKDFKINSVCAAGTGSFIEWQAKRLNLSVEEFDKLALESNKKLNIAGKCAVFIESAIINYQRIGESKKNITNAICEVLVKNYLNEVCKGEILEEPIIFQGGVAKIKAMQKAFEKTLGKKIFVSDNCQNMGALGMALIAKDTNETGKKDKLNLNNIYFKSYKRDTANCGGCPRNCEVTKFIDEETNSKFIIGGRCGKNSVL</sequence>
<reference evidence="6 7" key="1">
    <citation type="submission" date="2020-08" db="EMBL/GenBank/DDBJ databases">
        <title>A Genomic Blueprint of the Chicken Gut Microbiome.</title>
        <authorList>
            <person name="Gilroy R."/>
            <person name="Ravi A."/>
            <person name="Getino M."/>
            <person name="Pursley I."/>
            <person name="Horton D.L."/>
            <person name="Alikhan N.-F."/>
            <person name="Baker D."/>
            <person name="Gharbi K."/>
            <person name="Hall N."/>
            <person name="Watson M."/>
            <person name="Adriaenssens E.M."/>
            <person name="Foster-Nyarko E."/>
            <person name="Jarju S."/>
            <person name="Secka A."/>
            <person name="Antonio M."/>
            <person name="Oren A."/>
            <person name="Chaudhuri R."/>
            <person name="La Ragione R.M."/>
            <person name="Hildebrand F."/>
            <person name="Pallen M.J."/>
        </authorList>
    </citation>
    <scope>NUCLEOTIDE SEQUENCE [LARGE SCALE GENOMIC DNA]</scope>
    <source>
        <strain evidence="6 7">Sa3CVN1</strain>
    </source>
</reference>
<evidence type="ECO:0000256" key="2">
    <source>
        <dbReference type="ARBA" id="ARBA00022723"/>
    </source>
</evidence>
<name>A0ABR8PY64_9CLOT</name>
<comment type="caution">
    <text evidence="6">The sequence shown here is derived from an EMBL/GenBank/DDBJ whole genome shotgun (WGS) entry which is preliminary data.</text>
</comment>
<evidence type="ECO:0000259" key="5">
    <source>
        <dbReference type="Pfam" id="PF01869"/>
    </source>
</evidence>
<dbReference type="EMBL" id="JACSRA010000034">
    <property type="protein sequence ID" value="MBD7913059.1"/>
    <property type="molecule type" value="Genomic_DNA"/>
</dbReference>
<dbReference type="InterPro" id="IPR008275">
    <property type="entry name" value="CoA_E_activase_dom"/>
</dbReference>
<evidence type="ECO:0000256" key="4">
    <source>
        <dbReference type="ARBA" id="ARBA00023014"/>
    </source>
</evidence>
<proteinExistence type="predicted"/>
<comment type="cofactor">
    <cofactor evidence="1">
        <name>[4Fe-4S] cluster</name>
        <dbReference type="ChEBI" id="CHEBI:49883"/>
    </cofactor>
</comment>
<dbReference type="InterPro" id="IPR051805">
    <property type="entry name" value="Dehydratase_Activator_Redct"/>
</dbReference>
<dbReference type="Gene3D" id="3.30.420.40">
    <property type="match status" value="2"/>
</dbReference>
<dbReference type="InterPro" id="IPR043129">
    <property type="entry name" value="ATPase_NBD"/>
</dbReference>
<keyword evidence="7" id="KW-1185">Reference proteome</keyword>
<feature type="domain" description="ATPase BadF/BadG/BcrA/BcrD type" evidence="5">
    <location>
        <begin position="5"/>
        <end position="252"/>
    </location>
</feature>
<dbReference type="NCBIfam" id="TIGR00241">
    <property type="entry name" value="CoA_E_activ"/>
    <property type="match status" value="1"/>
</dbReference>
<dbReference type="InterPro" id="IPR002731">
    <property type="entry name" value="ATPase_BadF"/>
</dbReference>
<evidence type="ECO:0000313" key="7">
    <source>
        <dbReference type="Proteomes" id="UP000627781"/>
    </source>
</evidence>
<keyword evidence="3" id="KW-0408">Iron</keyword>
<gene>
    <name evidence="6" type="ORF">H9661_17030</name>
</gene>
<evidence type="ECO:0000256" key="3">
    <source>
        <dbReference type="ARBA" id="ARBA00023004"/>
    </source>
</evidence>
<protein>
    <submittedName>
        <fullName evidence="6">Rod shape-determining protein</fullName>
    </submittedName>
</protein>
<organism evidence="6 7">
    <name type="scientific">Clostridium cibarium</name>
    <dbReference type="NCBI Taxonomy" id="2762247"/>
    <lineage>
        <taxon>Bacteria</taxon>
        <taxon>Bacillati</taxon>
        <taxon>Bacillota</taxon>
        <taxon>Clostridia</taxon>
        <taxon>Eubacteriales</taxon>
        <taxon>Clostridiaceae</taxon>
        <taxon>Clostridium</taxon>
    </lineage>
</organism>
<evidence type="ECO:0000256" key="1">
    <source>
        <dbReference type="ARBA" id="ARBA00001966"/>
    </source>
</evidence>
<keyword evidence="2" id="KW-0479">Metal-binding</keyword>
<dbReference type="PANTHER" id="PTHR32329:SF7">
    <property type="entry name" value="ACTIVATOR OF 2-HYDROXYACYL-COA-HYDRATASE"/>
    <property type="match status" value="1"/>
</dbReference>
<keyword evidence="4" id="KW-0411">Iron-sulfur</keyword>
<evidence type="ECO:0000313" key="6">
    <source>
        <dbReference type="EMBL" id="MBD7913059.1"/>
    </source>
</evidence>
<accession>A0ABR8PY64</accession>
<dbReference type="RefSeq" id="WP_191769968.1">
    <property type="nucleotide sequence ID" value="NZ_JACSRA010000034.1"/>
</dbReference>
<dbReference type="PANTHER" id="PTHR32329">
    <property type="entry name" value="BIFUNCTIONAL PROTEIN [INCLUDES 2-HYDROXYACYL-COA DEHYDRATASE (N-TER) AND ITS ACTIVATOR DOMAIN (C_TERM)-RELATED"/>
    <property type="match status" value="1"/>
</dbReference>